<evidence type="ECO:0000313" key="10">
    <source>
        <dbReference type="EMBL" id="OZI34267.1"/>
    </source>
</evidence>
<dbReference type="PANTHER" id="PTHR43297">
    <property type="entry name" value="OLIGOPEPTIDE TRANSPORT ATP-BINDING PROTEIN APPD"/>
    <property type="match status" value="1"/>
</dbReference>
<dbReference type="NCBIfam" id="NF008453">
    <property type="entry name" value="PRK11308.1"/>
    <property type="match status" value="2"/>
</dbReference>
<keyword evidence="4" id="KW-1003">Cell membrane</keyword>
<evidence type="ECO:0000313" key="11">
    <source>
        <dbReference type="Proteomes" id="UP000216020"/>
    </source>
</evidence>
<name>A0A261SB97_9BORD</name>
<dbReference type="RefSeq" id="WP_094853266.1">
    <property type="nucleotide sequence ID" value="NZ_NEVM01000002.1"/>
</dbReference>
<dbReference type="AlphaFoldDB" id="A0A261SB97"/>
<dbReference type="GO" id="GO:0016887">
    <property type="term" value="F:ATP hydrolysis activity"/>
    <property type="evidence" value="ECO:0007669"/>
    <property type="project" value="InterPro"/>
</dbReference>
<dbReference type="Gene3D" id="3.40.50.300">
    <property type="entry name" value="P-loop containing nucleotide triphosphate hydrolases"/>
    <property type="match status" value="2"/>
</dbReference>
<dbReference type="SUPFAM" id="SSF52540">
    <property type="entry name" value="P-loop containing nucleoside triphosphate hydrolases"/>
    <property type="match status" value="2"/>
</dbReference>
<feature type="domain" description="ABC transporter" evidence="9">
    <location>
        <begin position="3"/>
        <end position="255"/>
    </location>
</feature>
<evidence type="ECO:0000259" key="9">
    <source>
        <dbReference type="PROSITE" id="PS50893"/>
    </source>
</evidence>
<dbReference type="InterPro" id="IPR017871">
    <property type="entry name" value="ABC_transporter-like_CS"/>
</dbReference>
<reference evidence="11" key="1">
    <citation type="submission" date="2017-05" db="EMBL/GenBank/DDBJ databases">
        <title>Complete and WGS of Bordetella genogroups.</title>
        <authorList>
            <person name="Spilker T."/>
            <person name="Lipuma J."/>
        </authorList>
    </citation>
    <scope>NUCLEOTIDE SEQUENCE [LARGE SCALE GENOMIC DNA]</scope>
    <source>
        <strain evidence="11">AU16122</strain>
    </source>
</reference>
<dbReference type="InterPro" id="IPR027417">
    <property type="entry name" value="P-loop_NTPase"/>
</dbReference>
<dbReference type="Pfam" id="PF08352">
    <property type="entry name" value="oligo_HPY"/>
    <property type="match status" value="2"/>
</dbReference>
<dbReference type="GO" id="GO:0005886">
    <property type="term" value="C:plasma membrane"/>
    <property type="evidence" value="ECO:0007669"/>
    <property type="project" value="UniProtKB-SubCell"/>
</dbReference>
<keyword evidence="6" id="KW-0067">ATP-binding</keyword>
<dbReference type="GO" id="GO:0015833">
    <property type="term" value="P:peptide transport"/>
    <property type="evidence" value="ECO:0007669"/>
    <property type="project" value="InterPro"/>
</dbReference>
<protein>
    <recommendedName>
        <fullName evidence="9">ABC transporter domain-containing protein</fullName>
    </recommendedName>
</protein>
<dbReference type="InterPro" id="IPR003593">
    <property type="entry name" value="AAA+_ATPase"/>
</dbReference>
<sequence length="681" mass="72730">MLLEVENLAIRLALDSGATLHAVRHVGFTIDKGECLALVGESGSGKSLTALAIPGLLPRNASRSADTLRLNGTDLACLSQSTLARRIRGRSIGYVFQEPMTALNPVYSIGRQLIETMLHHGAATPTQAHARAIVLLDRVGIAAAERRLASYPHEFSGGQRQRIMIAMALMNSPELLIADEPTTALDVTIQGQILDLLDGLRRELGMGMLLISHNLASVAGFADRVAVMYAGEIVEQAPAATLFEDARHPYTQGLLRALIDRDTHAAGALLPTLPGTVQSFYGDPTACIFAGRCFHATDRCLATPPKLGPVAAAHEAACHFADSLTLPPRVDSMPLPRPPFGDVVLEARDVSKVYRVRAGLFKPDGALRAVNDVSIKVPKGVTLAIVGESGCGKSTLARILLGLEAADGGAVLLKGKTIDSYTPAARASLVQAVFQDPYSSLNPVRSVSDLVMRPLDLARAGTPASRRARVASLLEKVGLPARLHHVPPGQLSGGQRQRVAIARALATEPEIIVCDEPTSALDVSVQAQILNVLIELRREFQLSLVFISHDLAVVGHLADDIAVMYLGEIVEYGRARDIIERPLHPYTRALLESAPRLAGGTARDPSRERRPAAPPVGAPSPLGIREGCAFGPRCPHHADICESPTYLLVQPDKRSVRCHRVGAIAPSAPARRTVHEIAIEP</sequence>
<comment type="similarity">
    <text evidence="2">Belongs to the ABC transporter superfamily.</text>
</comment>
<dbReference type="PANTHER" id="PTHR43297:SF2">
    <property type="entry name" value="DIPEPTIDE TRANSPORT ATP-BINDING PROTEIN DPPD"/>
    <property type="match status" value="1"/>
</dbReference>
<evidence type="ECO:0000256" key="2">
    <source>
        <dbReference type="ARBA" id="ARBA00005417"/>
    </source>
</evidence>
<dbReference type="GO" id="GO:0055085">
    <property type="term" value="P:transmembrane transport"/>
    <property type="evidence" value="ECO:0007669"/>
    <property type="project" value="UniProtKB-ARBA"/>
</dbReference>
<dbReference type="PROSITE" id="PS00211">
    <property type="entry name" value="ABC_TRANSPORTER_1"/>
    <property type="match status" value="2"/>
</dbReference>
<proteinExistence type="inferred from homology"/>
<feature type="domain" description="ABC transporter" evidence="9">
    <location>
        <begin position="345"/>
        <end position="591"/>
    </location>
</feature>
<evidence type="ECO:0000256" key="5">
    <source>
        <dbReference type="ARBA" id="ARBA00022741"/>
    </source>
</evidence>
<keyword evidence="11" id="KW-1185">Reference proteome</keyword>
<organism evidence="10 11">
    <name type="scientific">Bordetella genomosp. 10</name>
    <dbReference type="NCBI Taxonomy" id="1416804"/>
    <lineage>
        <taxon>Bacteria</taxon>
        <taxon>Pseudomonadati</taxon>
        <taxon>Pseudomonadota</taxon>
        <taxon>Betaproteobacteria</taxon>
        <taxon>Burkholderiales</taxon>
        <taxon>Alcaligenaceae</taxon>
        <taxon>Bordetella</taxon>
    </lineage>
</organism>
<accession>A0A261SB97</accession>
<dbReference type="Proteomes" id="UP000216020">
    <property type="component" value="Unassembled WGS sequence"/>
</dbReference>
<keyword evidence="7" id="KW-0472">Membrane</keyword>
<dbReference type="GO" id="GO:0005524">
    <property type="term" value="F:ATP binding"/>
    <property type="evidence" value="ECO:0007669"/>
    <property type="project" value="UniProtKB-KW"/>
</dbReference>
<dbReference type="InterPro" id="IPR003439">
    <property type="entry name" value="ABC_transporter-like_ATP-bd"/>
</dbReference>
<dbReference type="CDD" id="cd03257">
    <property type="entry name" value="ABC_NikE_OppD_transporters"/>
    <property type="match status" value="2"/>
</dbReference>
<dbReference type="OrthoDB" id="9802772at2"/>
<evidence type="ECO:0000256" key="4">
    <source>
        <dbReference type="ARBA" id="ARBA00022475"/>
    </source>
</evidence>
<evidence type="ECO:0000256" key="6">
    <source>
        <dbReference type="ARBA" id="ARBA00022840"/>
    </source>
</evidence>
<evidence type="ECO:0000256" key="7">
    <source>
        <dbReference type="ARBA" id="ARBA00023136"/>
    </source>
</evidence>
<comment type="caution">
    <text evidence="10">The sequence shown here is derived from an EMBL/GenBank/DDBJ whole genome shotgun (WGS) entry which is preliminary data.</text>
</comment>
<dbReference type="SMART" id="SM00382">
    <property type="entry name" value="AAA"/>
    <property type="match status" value="2"/>
</dbReference>
<feature type="region of interest" description="Disordered" evidence="8">
    <location>
        <begin position="597"/>
        <end position="620"/>
    </location>
</feature>
<evidence type="ECO:0000256" key="8">
    <source>
        <dbReference type="SAM" id="MobiDB-lite"/>
    </source>
</evidence>
<evidence type="ECO:0000256" key="3">
    <source>
        <dbReference type="ARBA" id="ARBA00022448"/>
    </source>
</evidence>
<dbReference type="NCBIfam" id="TIGR01727">
    <property type="entry name" value="oligo_HPY"/>
    <property type="match status" value="2"/>
</dbReference>
<evidence type="ECO:0000256" key="1">
    <source>
        <dbReference type="ARBA" id="ARBA00004417"/>
    </source>
</evidence>
<dbReference type="FunFam" id="3.40.50.300:FF:000016">
    <property type="entry name" value="Oligopeptide ABC transporter ATP-binding component"/>
    <property type="match status" value="1"/>
</dbReference>
<keyword evidence="5" id="KW-0547">Nucleotide-binding</keyword>
<gene>
    <name evidence="10" type="ORF">CAL29_12050</name>
</gene>
<dbReference type="InterPro" id="IPR013563">
    <property type="entry name" value="Oligopep_ABC_C"/>
</dbReference>
<dbReference type="EMBL" id="NEVM01000002">
    <property type="protein sequence ID" value="OZI34267.1"/>
    <property type="molecule type" value="Genomic_DNA"/>
</dbReference>
<dbReference type="InterPro" id="IPR050388">
    <property type="entry name" value="ABC_Ni/Peptide_Import"/>
</dbReference>
<dbReference type="Pfam" id="PF00005">
    <property type="entry name" value="ABC_tran"/>
    <property type="match status" value="2"/>
</dbReference>
<comment type="subcellular location">
    <subcellularLocation>
        <location evidence="1">Cell inner membrane</location>
        <topology evidence="1">Peripheral membrane protein</topology>
    </subcellularLocation>
</comment>
<dbReference type="PROSITE" id="PS50893">
    <property type="entry name" value="ABC_TRANSPORTER_2"/>
    <property type="match status" value="2"/>
</dbReference>
<keyword evidence="3" id="KW-0813">Transport</keyword>